<feature type="compositionally biased region" description="Basic and acidic residues" evidence="1">
    <location>
        <begin position="29"/>
        <end position="44"/>
    </location>
</feature>
<dbReference type="AlphaFoldDB" id="A0A5B7DIN3"/>
<sequence length="120" mass="13154">MGRTYGQRRGKGGRGENGSICQTGTQTQGREEVKGKHVDQKSSHGGDTWLSLSYFPSPPPLTDEPKPWQPSHNAYGGRCSRLPRLPEAISRPHGRSSNVPASHENVGSHISGHYRSLLNR</sequence>
<organism evidence="2 3">
    <name type="scientific">Portunus trituberculatus</name>
    <name type="common">Swimming crab</name>
    <name type="synonym">Neptunus trituberculatus</name>
    <dbReference type="NCBI Taxonomy" id="210409"/>
    <lineage>
        <taxon>Eukaryota</taxon>
        <taxon>Metazoa</taxon>
        <taxon>Ecdysozoa</taxon>
        <taxon>Arthropoda</taxon>
        <taxon>Crustacea</taxon>
        <taxon>Multicrustacea</taxon>
        <taxon>Malacostraca</taxon>
        <taxon>Eumalacostraca</taxon>
        <taxon>Eucarida</taxon>
        <taxon>Decapoda</taxon>
        <taxon>Pleocyemata</taxon>
        <taxon>Brachyura</taxon>
        <taxon>Eubrachyura</taxon>
        <taxon>Portunoidea</taxon>
        <taxon>Portunidae</taxon>
        <taxon>Portuninae</taxon>
        <taxon>Portunus</taxon>
    </lineage>
</organism>
<evidence type="ECO:0000313" key="2">
    <source>
        <dbReference type="EMBL" id="MPC21260.1"/>
    </source>
</evidence>
<gene>
    <name evidence="2" type="ORF">E2C01_014239</name>
</gene>
<evidence type="ECO:0000256" key="1">
    <source>
        <dbReference type="SAM" id="MobiDB-lite"/>
    </source>
</evidence>
<feature type="region of interest" description="Disordered" evidence="1">
    <location>
        <begin position="1"/>
        <end position="120"/>
    </location>
</feature>
<feature type="compositionally biased region" description="Polar residues" evidence="1">
    <location>
        <begin position="19"/>
        <end position="28"/>
    </location>
</feature>
<dbReference type="Proteomes" id="UP000324222">
    <property type="component" value="Unassembled WGS sequence"/>
</dbReference>
<proteinExistence type="predicted"/>
<keyword evidence="3" id="KW-1185">Reference proteome</keyword>
<accession>A0A5B7DIN3</accession>
<protein>
    <submittedName>
        <fullName evidence="2">Uncharacterized protein</fullName>
    </submittedName>
</protein>
<comment type="caution">
    <text evidence="2">The sequence shown here is derived from an EMBL/GenBank/DDBJ whole genome shotgun (WGS) entry which is preliminary data.</text>
</comment>
<evidence type="ECO:0000313" key="3">
    <source>
        <dbReference type="Proteomes" id="UP000324222"/>
    </source>
</evidence>
<feature type="compositionally biased region" description="Basic residues" evidence="1">
    <location>
        <begin position="1"/>
        <end position="12"/>
    </location>
</feature>
<dbReference type="EMBL" id="VSRR010000957">
    <property type="protein sequence ID" value="MPC21260.1"/>
    <property type="molecule type" value="Genomic_DNA"/>
</dbReference>
<name>A0A5B7DIN3_PORTR</name>
<reference evidence="2 3" key="1">
    <citation type="submission" date="2019-05" db="EMBL/GenBank/DDBJ databases">
        <title>Another draft genome of Portunus trituberculatus and its Hox gene families provides insights of decapod evolution.</title>
        <authorList>
            <person name="Jeong J.-H."/>
            <person name="Song I."/>
            <person name="Kim S."/>
            <person name="Choi T."/>
            <person name="Kim D."/>
            <person name="Ryu S."/>
            <person name="Kim W."/>
        </authorList>
    </citation>
    <scope>NUCLEOTIDE SEQUENCE [LARGE SCALE GENOMIC DNA]</scope>
    <source>
        <tissue evidence="2">Muscle</tissue>
    </source>
</reference>